<proteinExistence type="predicted"/>
<dbReference type="InParanoid" id="A0A0R0LAY0"/>
<evidence type="ECO:0000313" key="7">
    <source>
        <dbReference type="EMBL" id="KRH76365.1"/>
    </source>
</evidence>
<dbReference type="InterPro" id="IPR042197">
    <property type="entry name" value="Apaf_helical"/>
</dbReference>
<keyword evidence="9" id="KW-1185">Reference proteome</keyword>
<dbReference type="Pfam" id="PF18052">
    <property type="entry name" value="Rx_N"/>
    <property type="match status" value="1"/>
</dbReference>
<dbReference type="InterPro" id="IPR002182">
    <property type="entry name" value="NB-ARC"/>
</dbReference>
<dbReference type="Gene3D" id="1.10.10.10">
    <property type="entry name" value="Winged helix-like DNA-binding domain superfamily/Winged helix DNA-binding domain"/>
    <property type="match status" value="1"/>
</dbReference>
<dbReference type="PANTHER" id="PTHR23155">
    <property type="entry name" value="DISEASE RESISTANCE PROTEIN RP"/>
    <property type="match status" value="1"/>
</dbReference>
<dbReference type="GO" id="GO:0043531">
    <property type="term" value="F:ADP binding"/>
    <property type="evidence" value="ECO:0007669"/>
    <property type="project" value="InterPro"/>
</dbReference>
<dbReference type="PRINTS" id="PR00364">
    <property type="entry name" value="DISEASERSIST"/>
</dbReference>
<evidence type="ECO:0008006" key="10">
    <source>
        <dbReference type="Google" id="ProtNLM"/>
    </source>
</evidence>
<evidence type="ECO:0000313" key="9">
    <source>
        <dbReference type="Proteomes" id="UP000008827"/>
    </source>
</evidence>
<dbReference type="EnsemblPlants" id="KRH76365">
    <property type="protein sequence ID" value="KRH76365"/>
    <property type="gene ID" value="GLYMA_01G148400"/>
</dbReference>
<name>A0A0R0LAY0_SOYBN</name>
<evidence type="ECO:0000256" key="2">
    <source>
        <dbReference type="ARBA" id="ARBA00022741"/>
    </source>
</evidence>
<dbReference type="STRING" id="3847.A0A0R0LAY0"/>
<dbReference type="SMR" id="A0A0R0LAY0"/>
<dbReference type="InterPro" id="IPR032675">
    <property type="entry name" value="LRR_dom_sf"/>
</dbReference>
<dbReference type="EMBL" id="CM000834">
    <property type="protein sequence ID" value="KRH76365.1"/>
    <property type="molecule type" value="Genomic_DNA"/>
</dbReference>
<dbReference type="PANTHER" id="PTHR23155:SF1052">
    <property type="entry name" value="DISEASE RESISTANCE PROTEIN RPM1"/>
    <property type="match status" value="1"/>
</dbReference>
<evidence type="ECO:0000259" key="6">
    <source>
        <dbReference type="Pfam" id="PF23559"/>
    </source>
</evidence>
<dbReference type="InterPro" id="IPR041118">
    <property type="entry name" value="Rx_N"/>
</dbReference>
<dbReference type="Gene3D" id="3.80.10.10">
    <property type="entry name" value="Ribonuclease Inhibitor"/>
    <property type="match status" value="1"/>
</dbReference>
<dbReference type="InterPro" id="IPR036388">
    <property type="entry name" value="WH-like_DNA-bd_sf"/>
</dbReference>
<evidence type="ECO:0000259" key="5">
    <source>
        <dbReference type="Pfam" id="PF18052"/>
    </source>
</evidence>
<dbReference type="InterPro" id="IPR027417">
    <property type="entry name" value="P-loop_NTPase"/>
</dbReference>
<keyword evidence="2" id="KW-0547">Nucleotide-binding</keyword>
<feature type="domain" description="Disease resistance protein winged helix" evidence="6">
    <location>
        <begin position="425"/>
        <end position="476"/>
    </location>
</feature>
<dbReference type="Gene3D" id="1.20.5.4130">
    <property type="match status" value="1"/>
</dbReference>
<dbReference type="PaxDb" id="3847-GLYMA01G35120.2"/>
<dbReference type="SUPFAM" id="SSF52058">
    <property type="entry name" value="L domain-like"/>
    <property type="match status" value="1"/>
</dbReference>
<dbReference type="Pfam" id="PF23559">
    <property type="entry name" value="WHD_DRP"/>
    <property type="match status" value="1"/>
</dbReference>
<dbReference type="Gramene" id="KRH76365">
    <property type="protein sequence ID" value="KRH76365"/>
    <property type="gene ID" value="GLYMA_01G148400"/>
</dbReference>
<feature type="domain" description="Disease resistance N-terminal" evidence="5">
    <location>
        <begin position="6"/>
        <end position="94"/>
    </location>
</feature>
<dbReference type="GO" id="GO:0051707">
    <property type="term" value="P:response to other organism"/>
    <property type="evidence" value="ECO:0007669"/>
    <property type="project" value="UniProtKB-ARBA"/>
</dbReference>
<evidence type="ECO:0000256" key="1">
    <source>
        <dbReference type="ARBA" id="ARBA00022737"/>
    </source>
</evidence>
<evidence type="ECO:0000256" key="3">
    <source>
        <dbReference type="ARBA" id="ARBA00022821"/>
    </source>
</evidence>
<reference evidence="7 8" key="1">
    <citation type="journal article" date="2010" name="Nature">
        <title>Genome sequence of the palaeopolyploid soybean.</title>
        <authorList>
            <person name="Schmutz J."/>
            <person name="Cannon S.B."/>
            <person name="Schlueter J."/>
            <person name="Ma J."/>
            <person name="Mitros T."/>
            <person name="Nelson W."/>
            <person name="Hyten D.L."/>
            <person name="Song Q."/>
            <person name="Thelen J.J."/>
            <person name="Cheng J."/>
            <person name="Xu D."/>
            <person name="Hellsten U."/>
            <person name="May G.D."/>
            <person name="Yu Y."/>
            <person name="Sakurai T."/>
            <person name="Umezawa T."/>
            <person name="Bhattacharyya M.K."/>
            <person name="Sandhu D."/>
            <person name="Valliyodan B."/>
            <person name="Lindquist E."/>
            <person name="Peto M."/>
            <person name="Grant D."/>
            <person name="Shu S."/>
            <person name="Goodstein D."/>
            <person name="Barry K."/>
            <person name="Futrell-Griggs M."/>
            <person name="Abernathy B."/>
            <person name="Du J."/>
            <person name="Tian Z."/>
            <person name="Zhu L."/>
            <person name="Gill N."/>
            <person name="Joshi T."/>
            <person name="Libault M."/>
            <person name="Sethuraman A."/>
            <person name="Zhang X.-C."/>
            <person name="Shinozaki K."/>
            <person name="Nguyen H.T."/>
            <person name="Wing R.A."/>
            <person name="Cregan P."/>
            <person name="Specht J."/>
            <person name="Grimwood J."/>
            <person name="Rokhsar D."/>
            <person name="Stacey G."/>
            <person name="Shoemaker R.C."/>
            <person name="Jackson S.A."/>
        </authorList>
    </citation>
    <scope>NUCLEOTIDE SEQUENCE</scope>
    <source>
        <strain evidence="8">cv. Williams 82</strain>
        <tissue evidence="7">Callus</tissue>
    </source>
</reference>
<evidence type="ECO:0000313" key="8">
    <source>
        <dbReference type="EnsemblPlants" id="KRH76365"/>
    </source>
</evidence>
<dbReference type="InterPro" id="IPR058922">
    <property type="entry name" value="WHD_DRP"/>
</dbReference>
<reference evidence="7" key="3">
    <citation type="submission" date="2018-07" db="EMBL/GenBank/DDBJ databases">
        <title>WGS assembly of Glycine max.</title>
        <authorList>
            <person name="Schmutz J."/>
            <person name="Cannon S."/>
            <person name="Schlueter J."/>
            <person name="Ma J."/>
            <person name="Mitros T."/>
            <person name="Nelson W."/>
            <person name="Hyten D."/>
            <person name="Song Q."/>
            <person name="Thelen J."/>
            <person name="Cheng J."/>
            <person name="Xu D."/>
            <person name="Hellsten U."/>
            <person name="May G."/>
            <person name="Yu Y."/>
            <person name="Sakurai T."/>
            <person name="Umezawa T."/>
            <person name="Bhattacharyya M."/>
            <person name="Sandhu D."/>
            <person name="Valliyodan B."/>
            <person name="Lindquist E."/>
            <person name="Peto M."/>
            <person name="Grant D."/>
            <person name="Shu S."/>
            <person name="Goodstein D."/>
            <person name="Barry K."/>
            <person name="Futrell-Griggs M."/>
            <person name="Abernathy B."/>
            <person name="Du J."/>
            <person name="Tian Z."/>
            <person name="Zhu L."/>
            <person name="Gill N."/>
            <person name="Joshi T."/>
            <person name="Libault M."/>
            <person name="Sethuraman A."/>
            <person name="Zhang X."/>
            <person name="Shinozaki K."/>
            <person name="Nguyen H."/>
            <person name="Wing R."/>
            <person name="Cregan P."/>
            <person name="Specht J."/>
            <person name="Grimwood J."/>
            <person name="Rokhsar D."/>
            <person name="Stacey G."/>
            <person name="Shoemaker R."/>
            <person name="Jackson S."/>
        </authorList>
    </citation>
    <scope>NUCLEOTIDE SEQUENCE</scope>
    <source>
        <tissue evidence="7">Callus</tissue>
    </source>
</reference>
<evidence type="ECO:0000259" key="4">
    <source>
        <dbReference type="Pfam" id="PF00931"/>
    </source>
</evidence>
<keyword evidence="1" id="KW-0677">Repeat</keyword>
<dbReference type="InterPro" id="IPR044974">
    <property type="entry name" value="Disease_R_plants"/>
</dbReference>
<dbReference type="Gene3D" id="3.40.50.300">
    <property type="entry name" value="P-loop containing nucleotide triphosphate hydrolases"/>
    <property type="match status" value="1"/>
</dbReference>
<dbReference type="AlphaFoldDB" id="A0A0R0LAY0"/>
<dbReference type="Gene3D" id="1.10.8.430">
    <property type="entry name" value="Helical domain of apoptotic protease-activating factors"/>
    <property type="match status" value="1"/>
</dbReference>
<dbReference type="GO" id="GO:0006952">
    <property type="term" value="P:defense response"/>
    <property type="evidence" value="ECO:0007669"/>
    <property type="project" value="UniProtKB-KW"/>
</dbReference>
<organism evidence="7">
    <name type="scientific">Glycine max</name>
    <name type="common">Soybean</name>
    <name type="synonym">Glycine hispida</name>
    <dbReference type="NCBI Taxonomy" id="3847"/>
    <lineage>
        <taxon>Eukaryota</taxon>
        <taxon>Viridiplantae</taxon>
        <taxon>Streptophyta</taxon>
        <taxon>Embryophyta</taxon>
        <taxon>Tracheophyta</taxon>
        <taxon>Spermatophyta</taxon>
        <taxon>Magnoliopsida</taxon>
        <taxon>eudicotyledons</taxon>
        <taxon>Gunneridae</taxon>
        <taxon>Pentapetalae</taxon>
        <taxon>rosids</taxon>
        <taxon>fabids</taxon>
        <taxon>Fabales</taxon>
        <taxon>Fabaceae</taxon>
        <taxon>Papilionoideae</taxon>
        <taxon>50 kb inversion clade</taxon>
        <taxon>NPAAA clade</taxon>
        <taxon>indigoferoid/millettioid clade</taxon>
        <taxon>Phaseoleae</taxon>
        <taxon>Glycine</taxon>
        <taxon>Glycine subgen. Soja</taxon>
    </lineage>
</organism>
<dbReference type="SUPFAM" id="SSF52540">
    <property type="entry name" value="P-loop containing nucleoside triphosphate hydrolases"/>
    <property type="match status" value="1"/>
</dbReference>
<reference evidence="8" key="2">
    <citation type="submission" date="2018-02" db="UniProtKB">
        <authorList>
            <consortium name="EnsemblPlants"/>
        </authorList>
    </citation>
    <scope>IDENTIFICATION</scope>
    <source>
        <strain evidence="8">Williams 82</strain>
    </source>
</reference>
<dbReference type="Pfam" id="PF00931">
    <property type="entry name" value="NB-ARC"/>
    <property type="match status" value="1"/>
</dbReference>
<sequence length="700" mass="79812">MAETVVSLAGQHVLPRFLEVVNMLRGLKKEVEDIKKELESFQHFINDADKVAEAEQDDGKHITNKKKRVKRLREAAFSMENIIDLYDIYEDKQPGDPGCAALPCEAVDYIKTLIFWLQIELKENYGLQSKLPLEQRPISSTGNQNVTRHNLRMAPLYAEEAEVVGFDDPRDILKDWLIEGRVELTVIFVVGMGELGKTTLAKLVYDNMEHGSVSKSYTAEGLLREMLDMLCNEKVEDPAPNFETLTRKLRNGLCNKGYVVVFDDVWNKRFWNDIQFALIDNKNGSRILITTQDTQVAQFCMKDSLIQLKLEPLSEEKSLELFCKKAFGYGFDGRYPKEYKDLGLEIIGKGQCLPLAIVAIGGLLYSKCKSAAEWKRFSQNLSLELERNSELSSISQILCLSYDDLPYNLRSCLLYFGMYPEDYDGFVKHVTGETLEEVAQQYLAELINRSLVQVSSFTINGKVRGCCVHDSIHEMILRKIKDTVFCHCIHEHNQLVSSGILRHLTIATGSTDLIGSIERSHVRTKELSENFISKILAKYMLLRVLDLEYAGLSHLPENLGNLIHLKYLSLRYTQFSKFTNDPLKSLTDMPNLLFLCLDSHAYEGQTLHFQKGGFQKLKELELKHVPHISIFDLVTVQRLEEFLLDERKHRLVDLVVRNNSFEKTVVVALSGGGIVILDEVFEILPLIQLEPSASKLQFPI</sequence>
<protein>
    <recommendedName>
        <fullName evidence="10">NB-ARC domain-containing protein</fullName>
    </recommendedName>
</protein>
<keyword evidence="3" id="KW-0611">Plant defense</keyword>
<feature type="domain" description="NB-ARC" evidence="4">
    <location>
        <begin position="171"/>
        <end position="327"/>
    </location>
</feature>
<dbReference type="Proteomes" id="UP000008827">
    <property type="component" value="Chromosome 1"/>
</dbReference>
<accession>A0A0R0LAY0</accession>
<gene>
    <name evidence="7" type="ORF">GLYMA_01G148400</name>
</gene>